<feature type="transmembrane region" description="Helical" evidence="6">
    <location>
        <begin position="221"/>
        <end position="243"/>
    </location>
</feature>
<evidence type="ECO:0000256" key="1">
    <source>
        <dbReference type="ARBA" id="ARBA00004141"/>
    </source>
</evidence>
<dbReference type="InterPro" id="IPR005821">
    <property type="entry name" value="Ion_trans_dom"/>
</dbReference>
<dbReference type="PANTHER" id="PTHR10037">
    <property type="entry name" value="VOLTAGE-GATED CATION CHANNEL CALCIUM AND SODIUM"/>
    <property type="match status" value="1"/>
</dbReference>
<evidence type="ECO:0000313" key="8">
    <source>
        <dbReference type="EMBL" id="KAK3278186.1"/>
    </source>
</evidence>
<dbReference type="Gene3D" id="1.10.287.70">
    <property type="match status" value="1"/>
</dbReference>
<evidence type="ECO:0000313" key="9">
    <source>
        <dbReference type="Proteomes" id="UP001190700"/>
    </source>
</evidence>
<proteinExistence type="predicted"/>
<evidence type="ECO:0000256" key="4">
    <source>
        <dbReference type="ARBA" id="ARBA00023136"/>
    </source>
</evidence>
<comment type="caution">
    <text evidence="8">The sequence shown here is derived from an EMBL/GenBank/DDBJ whole genome shotgun (WGS) entry which is preliminary data.</text>
</comment>
<dbReference type="Pfam" id="PF00520">
    <property type="entry name" value="Ion_trans"/>
    <property type="match status" value="1"/>
</dbReference>
<dbReference type="Proteomes" id="UP001190700">
    <property type="component" value="Unassembled WGS sequence"/>
</dbReference>
<evidence type="ECO:0000259" key="7">
    <source>
        <dbReference type="Pfam" id="PF00520"/>
    </source>
</evidence>
<dbReference type="PANTHER" id="PTHR10037:SF62">
    <property type="entry name" value="SODIUM CHANNEL PROTEIN 60E"/>
    <property type="match status" value="1"/>
</dbReference>
<feature type="transmembrane region" description="Helical" evidence="6">
    <location>
        <begin position="162"/>
        <end position="182"/>
    </location>
</feature>
<feature type="transmembrane region" description="Helical" evidence="6">
    <location>
        <begin position="97"/>
        <end position="117"/>
    </location>
</feature>
<dbReference type="AlphaFoldDB" id="A0AAE0GHJ0"/>
<feature type="compositionally biased region" description="Low complexity" evidence="5">
    <location>
        <begin position="302"/>
        <end position="313"/>
    </location>
</feature>
<feature type="domain" description="Ion transport" evidence="7">
    <location>
        <begin position="96"/>
        <end position="261"/>
    </location>
</feature>
<comment type="subcellular location">
    <subcellularLocation>
        <location evidence="1">Membrane</location>
        <topology evidence="1">Multi-pass membrane protein</topology>
    </subcellularLocation>
</comment>
<accession>A0AAE0GHJ0</accession>
<organism evidence="8 9">
    <name type="scientific">Cymbomonas tetramitiformis</name>
    <dbReference type="NCBI Taxonomy" id="36881"/>
    <lineage>
        <taxon>Eukaryota</taxon>
        <taxon>Viridiplantae</taxon>
        <taxon>Chlorophyta</taxon>
        <taxon>Pyramimonadophyceae</taxon>
        <taxon>Pyramimonadales</taxon>
        <taxon>Pyramimonadaceae</taxon>
        <taxon>Cymbomonas</taxon>
    </lineage>
</organism>
<sequence length="325" mass="35228">MQSPGASPVGTGEILEPTETRTEISQDDVSRGAQNTPPPLIITRSGSDCVNDNEKTLSSPTVRRTSPANEISETVFFCLSKDNFIRSKCIRVAKSSYFEGVVITIIAANCLALCLYVPSDPPDSSRNKLLDLLDFIFTICFTIELVLKLLCYGLRDYLKDSWHWLDVVVVAAGYMSVLIGSASENLSPIKIFRILRPLRTITMFPGLRLLVNTVISCVPMVFNVVLLCIYFLLVMGILGNQLFSGQLRNRILNILRGDGATGRRVEDEDAGHEREELGGGPLGPLALARPRHLGGVDGEGASGNASASGQASSCQHLSVDDTLTP</sequence>
<reference evidence="8 9" key="1">
    <citation type="journal article" date="2015" name="Genome Biol. Evol.">
        <title>Comparative Genomics of a Bacterivorous Green Alga Reveals Evolutionary Causalities and Consequences of Phago-Mixotrophic Mode of Nutrition.</title>
        <authorList>
            <person name="Burns J.A."/>
            <person name="Paasch A."/>
            <person name="Narechania A."/>
            <person name="Kim E."/>
        </authorList>
    </citation>
    <scope>NUCLEOTIDE SEQUENCE [LARGE SCALE GENOMIC DNA]</scope>
    <source>
        <strain evidence="8 9">PLY_AMNH</strain>
    </source>
</reference>
<dbReference type="InterPro" id="IPR043203">
    <property type="entry name" value="VGCC_Ca_Na"/>
</dbReference>
<evidence type="ECO:0000256" key="2">
    <source>
        <dbReference type="ARBA" id="ARBA00022692"/>
    </source>
</evidence>
<feature type="compositionally biased region" description="Polar residues" evidence="5">
    <location>
        <begin position="44"/>
        <end position="65"/>
    </location>
</feature>
<feature type="compositionally biased region" description="Basic and acidic residues" evidence="5">
    <location>
        <begin position="18"/>
        <end position="30"/>
    </location>
</feature>
<feature type="region of interest" description="Disordered" evidence="5">
    <location>
        <begin position="262"/>
        <end position="325"/>
    </location>
</feature>
<keyword evidence="2 6" id="KW-0812">Transmembrane</keyword>
<dbReference type="Gene3D" id="1.20.120.350">
    <property type="entry name" value="Voltage-gated potassium channels. Chain C"/>
    <property type="match status" value="1"/>
</dbReference>
<dbReference type="SUPFAM" id="SSF81324">
    <property type="entry name" value="Voltage-gated potassium channels"/>
    <property type="match status" value="1"/>
</dbReference>
<feature type="compositionally biased region" description="Basic and acidic residues" evidence="5">
    <location>
        <begin position="262"/>
        <end position="277"/>
    </location>
</feature>
<evidence type="ECO:0000256" key="3">
    <source>
        <dbReference type="ARBA" id="ARBA00022989"/>
    </source>
</evidence>
<dbReference type="GO" id="GO:0005248">
    <property type="term" value="F:voltage-gated sodium channel activity"/>
    <property type="evidence" value="ECO:0007669"/>
    <property type="project" value="TreeGrafter"/>
</dbReference>
<evidence type="ECO:0000256" key="5">
    <source>
        <dbReference type="SAM" id="MobiDB-lite"/>
    </source>
</evidence>
<keyword evidence="9" id="KW-1185">Reference proteome</keyword>
<keyword evidence="4 6" id="KW-0472">Membrane</keyword>
<dbReference type="EMBL" id="LGRX02005571">
    <property type="protein sequence ID" value="KAK3278186.1"/>
    <property type="molecule type" value="Genomic_DNA"/>
</dbReference>
<feature type="region of interest" description="Disordered" evidence="5">
    <location>
        <begin position="1"/>
        <end position="65"/>
    </location>
</feature>
<name>A0AAE0GHJ0_9CHLO</name>
<protein>
    <submittedName>
        <fullName evidence="8">Mitochondrial thiamine pyrophosphate transporter</fullName>
    </submittedName>
</protein>
<feature type="transmembrane region" description="Helical" evidence="6">
    <location>
        <begin position="129"/>
        <end position="150"/>
    </location>
</feature>
<evidence type="ECO:0000256" key="6">
    <source>
        <dbReference type="SAM" id="Phobius"/>
    </source>
</evidence>
<dbReference type="GO" id="GO:0001518">
    <property type="term" value="C:voltage-gated sodium channel complex"/>
    <property type="evidence" value="ECO:0007669"/>
    <property type="project" value="TreeGrafter"/>
</dbReference>
<gene>
    <name evidence="8" type="ORF">CYMTET_13860</name>
</gene>
<keyword evidence="3 6" id="KW-1133">Transmembrane helix</keyword>
<dbReference type="InterPro" id="IPR027359">
    <property type="entry name" value="Volt_channel_dom_sf"/>
</dbReference>